<dbReference type="Proteomes" id="UP001056120">
    <property type="component" value="Linkage Group LG01"/>
</dbReference>
<accession>A0ACB9K9Y0</accession>
<evidence type="ECO:0000313" key="1">
    <source>
        <dbReference type="EMBL" id="KAI3829047.1"/>
    </source>
</evidence>
<gene>
    <name evidence="1" type="ORF">L1987_03161</name>
</gene>
<reference evidence="1 2" key="2">
    <citation type="journal article" date="2022" name="Mol. Ecol. Resour.">
        <title>The genomes of chicory, endive, great burdock and yacon provide insights into Asteraceae paleo-polyploidization history and plant inulin production.</title>
        <authorList>
            <person name="Fan W."/>
            <person name="Wang S."/>
            <person name="Wang H."/>
            <person name="Wang A."/>
            <person name="Jiang F."/>
            <person name="Liu H."/>
            <person name="Zhao H."/>
            <person name="Xu D."/>
            <person name="Zhang Y."/>
        </authorList>
    </citation>
    <scope>NUCLEOTIDE SEQUENCE [LARGE SCALE GENOMIC DNA]</scope>
    <source>
        <strain evidence="2">cv. Yunnan</strain>
        <tissue evidence="1">Leaves</tissue>
    </source>
</reference>
<name>A0ACB9K9Y0_9ASTR</name>
<protein>
    <submittedName>
        <fullName evidence="1">Uncharacterized protein</fullName>
    </submittedName>
</protein>
<keyword evidence="2" id="KW-1185">Reference proteome</keyword>
<proteinExistence type="predicted"/>
<organism evidence="1 2">
    <name type="scientific">Smallanthus sonchifolius</name>
    <dbReference type="NCBI Taxonomy" id="185202"/>
    <lineage>
        <taxon>Eukaryota</taxon>
        <taxon>Viridiplantae</taxon>
        <taxon>Streptophyta</taxon>
        <taxon>Embryophyta</taxon>
        <taxon>Tracheophyta</taxon>
        <taxon>Spermatophyta</taxon>
        <taxon>Magnoliopsida</taxon>
        <taxon>eudicotyledons</taxon>
        <taxon>Gunneridae</taxon>
        <taxon>Pentapetalae</taxon>
        <taxon>asterids</taxon>
        <taxon>campanulids</taxon>
        <taxon>Asterales</taxon>
        <taxon>Asteraceae</taxon>
        <taxon>Asteroideae</taxon>
        <taxon>Heliantheae alliance</taxon>
        <taxon>Millerieae</taxon>
        <taxon>Smallanthus</taxon>
    </lineage>
</organism>
<comment type="caution">
    <text evidence="1">The sequence shown here is derived from an EMBL/GenBank/DDBJ whole genome shotgun (WGS) entry which is preliminary data.</text>
</comment>
<evidence type="ECO:0000313" key="2">
    <source>
        <dbReference type="Proteomes" id="UP001056120"/>
    </source>
</evidence>
<dbReference type="EMBL" id="CM042018">
    <property type="protein sequence ID" value="KAI3829047.1"/>
    <property type="molecule type" value="Genomic_DNA"/>
</dbReference>
<sequence>MSCVTRLHLTCFQKLSKAYTKLYGNTIFKTDRVVINALGSKTGIVEIIKDNGQILFPHGWRKVFEYMGLKIRSILVFTPIGESTFLLNAFHFNRDFQAGNSFYNILLDPSNMGIHAKVVKLASVDAVKMLRMKNLEGDELVMSVRGEMSKSYKRYVVSGWSDYMKANQISPGDSCTFTYPIYKHNQEMESIQTTIKTLLKTPTQIKSPSQAKQIHAQIVKSFPLLTSDLLSVYSKLNLLPESLTLFNTLPSPSIHAWKSVIKCYSSNAYFLESLKCFIKMRGMGIYPDHNVFPSVLKASTHLMYFKFGESVHASVIRVGLELDVFTGNALLSMYSKLQRFSALQVFDESPERTTDDQSETILHHNNNNNNYKSYTEVIRNRQNPSALNQMSNQDQRIVQMQSVRKVFETMPEKDVVSYNTLILGYAQNNMYHEAMMMIREMGNAKLKPDAFTLSNVLPIVAEYMNVWKGKEIHGYGIRHGFERNGFITSGLTDVYANCKLVEDSYRLFCSLPEKDCVSWCSMIAACVQNGLFDEGLRLFRQMLRANIRPVPVSCSSIIPACAHLTALPLGQQLHGYIIRHCFDDNMFISSSLVNMYAKCGNIKLAKCVFDGMRQHDLVSWTAMIMGCASHGYAHDAIFLFKQMEMEDLRPNSVAFVAVLTACSHAGMVNEGLTFFNRMVKHYGITPDFEHYACMADLMSRAGKLKDAFRLICSMPENKTANVWLPLLAACRVHKNVELAEKVVMHISKFDSDNVGAYVLLSNIYFSVGRYKDAANVRHMLSKKMKKKEPACSWIRIGEKVHAFIAGDESHSNYDGIVNALDVLFGHMEKEGWVHKPSLWKITKKLLKHVLKVFLSTALCGSTSCLLSRCSSSFRVLSGYSPLSLDRRFYNRRFHFDSPRFKAAITVGSSDFEFSLVLLCSHKKMLRSILGYGMNFHFLSNHHRELGFRHSQRYSLVNVKLKWVKDKVLDTVVTGERELRAAWVIMSIIVTDPGGCLPIYRFSGRRRGQLGLPQDLKVSTFMRKYPNIFDEFHVPDSGGTPVPWFRLTPDAITLNQEADRVFQENQKDFLDRVCKLLMLTRNMILPIATIDQLKWDLGLPYDYVDSFIPNYKDVFSLIHLSDDRVALKLLSWQKELAVSQLETNAILQQMEEDVLTGRLGFRVGFPRGFGLKRKSIEWLEEWQRLPYTSPYTDSSHLDSRTDVSEKRIVGVFHELLHLTLEKKTERQNVSNLRKPLNFPQKFTKVFERHPGIFYISKKNNTQTVVLREAYDRGRLVHKHPVSEIRNKFACLMKEGFLGRSRGLYKKNIAANSGENNELYQVSEAESCENGTESEEESEGHMFSEYESDETTRLFRLCE</sequence>
<reference evidence="2" key="1">
    <citation type="journal article" date="2022" name="Mol. Ecol. Resour.">
        <title>The genomes of chicory, endive, great burdock and yacon provide insights into Asteraceae palaeo-polyploidization history and plant inulin production.</title>
        <authorList>
            <person name="Fan W."/>
            <person name="Wang S."/>
            <person name="Wang H."/>
            <person name="Wang A."/>
            <person name="Jiang F."/>
            <person name="Liu H."/>
            <person name="Zhao H."/>
            <person name="Xu D."/>
            <person name="Zhang Y."/>
        </authorList>
    </citation>
    <scope>NUCLEOTIDE SEQUENCE [LARGE SCALE GENOMIC DNA]</scope>
    <source>
        <strain evidence="2">cv. Yunnan</strain>
    </source>
</reference>